<name>A0A1T5HXG5_9GAMM</name>
<dbReference type="CDD" id="cd00006">
    <property type="entry name" value="PTS_IIA_man"/>
    <property type="match status" value="1"/>
</dbReference>
<gene>
    <name evidence="9" type="primary">manX_1</name>
    <name evidence="9" type="ORF">CZ809_01009</name>
</gene>
<dbReference type="GO" id="GO:0016020">
    <property type="term" value="C:membrane"/>
    <property type="evidence" value="ECO:0007669"/>
    <property type="project" value="InterPro"/>
</dbReference>
<keyword evidence="2" id="KW-0813">Transport</keyword>
<comment type="subcellular location">
    <subcellularLocation>
        <location evidence="1">Cytoplasm</location>
    </subcellularLocation>
</comment>
<dbReference type="AlphaFoldDB" id="A0A1T5HXG5"/>
<dbReference type="PANTHER" id="PTHR33799">
    <property type="entry name" value="PTS PERMEASE-RELATED-RELATED"/>
    <property type="match status" value="1"/>
</dbReference>
<protein>
    <submittedName>
        <fullName evidence="9">PTS system mannose-specific EIIAB component</fullName>
    </submittedName>
</protein>
<evidence type="ECO:0000256" key="3">
    <source>
        <dbReference type="ARBA" id="ARBA00022490"/>
    </source>
</evidence>
<dbReference type="Pfam" id="PF03610">
    <property type="entry name" value="EIIA-man"/>
    <property type="match status" value="1"/>
</dbReference>
<dbReference type="InterPro" id="IPR004701">
    <property type="entry name" value="PTS_EIIA_man-typ"/>
</dbReference>
<dbReference type="PROSITE" id="PS51096">
    <property type="entry name" value="PTS_EIIA_TYPE_4"/>
    <property type="match status" value="1"/>
</dbReference>
<dbReference type="NCBIfam" id="NF040761">
    <property type="entry name" value="AgaF"/>
    <property type="match status" value="1"/>
</dbReference>
<accession>A0A1T5HXG5</accession>
<dbReference type="GO" id="GO:0016301">
    <property type="term" value="F:kinase activity"/>
    <property type="evidence" value="ECO:0007669"/>
    <property type="project" value="UniProtKB-KW"/>
</dbReference>
<dbReference type="Proteomes" id="UP000189966">
    <property type="component" value="Unassembled WGS sequence"/>
</dbReference>
<evidence type="ECO:0000256" key="1">
    <source>
        <dbReference type="ARBA" id="ARBA00004496"/>
    </source>
</evidence>
<keyword evidence="3" id="KW-0963">Cytoplasm</keyword>
<organism evidence="9 10">
    <name type="scientific">Photobacterium piscicola</name>
    <dbReference type="NCBI Taxonomy" id="1378299"/>
    <lineage>
        <taxon>Bacteria</taxon>
        <taxon>Pseudomonadati</taxon>
        <taxon>Pseudomonadota</taxon>
        <taxon>Gammaproteobacteria</taxon>
        <taxon>Vibrionales</taxon>
        <taxon>Vibrionaceae</taxon>
        <taxon>Photobacterium</taxon>
    </lineage>
</organism>
<dbReference type="PANTHER" id="PTHR33799:SF1">
    <property type="entry name" value="PTS SYSTEM MANNOSE-SPECIFIC EIIAB COMPONENT-RELATED"/>
    <property type="match status" value="1"/>
</dbReference>
<dbReference type="RefSeq" id="WP_080156286.1">
    <property type="nucleotide sequence ID" value="NZ_FUZI01000001.1"/>
</dbReference>
<dbReference type="Gene3D" id="3.40.50.510">
    <property type="entry name" value="Phosphotransferase system, mannose-type IIA component"/>
    <property type="match status" value="1"/>
</dbReference>
<evidence type="ECO:0000256" key="4">
    <source>
        <dbReference type="ARBA" id="ARBA00022597"/>
    </source>
</evidence>
<evidence type="ECO:0000256" key="5">
    <source>
        <dbReference type="ARBA" id="ARBA00022679"/>
    </source>
</evidence>
<evidence type="ECO:0000256" key="2">
    <source>
        <dbReference type="ARBA" id="ARBA00022448"/>
    </source>
</evidence>
<keyword evidence="4" id="KW-0762">Sugar transport</keyword>
<dbReference type="SUPFAM" id="SSF53062">
    <property type="entry name" value="PTS system fructose IIA component-like"/>
    <property type="match status" value="1"/>
</dbReference>
<dbReference type="EMBL" id="FUZI01000001">
    <property type="protein sequence ID" value="SKC31509.1"/>
    <property type="molecule type" value="Genomic_DNA"/>
</dbReference>
<evidence type="ECO:0000259" key="8">
    <source>
        <dbReference type="PROSITE" id="PS51096"/>
    </source>
</evidence>
<dbReference type="InterPro" id="IPR033887">
    <property type="entry name" value="PTS_IIA_man"/>
</dbReference>
<sequence>MISIIITGHGAFASGMEQALKQIIGHQPQLICINFSESMSTAQLDKEIKIALSQLPLDDGVVFMTDLLGGTPFRCASLLSQHNEKIKVLTGTNLQMAAEMLLERDEYTLTDFCQQALASAHRGITSLDEQFQQQKKPKLIPEEDGI</sequence>
<dbReference type="InterPro" id="IPR051471">
    <property type="entry name" value="Bacterial_PTS_sugar_comp"/>
</dbReference>
<keyword evidence="7" id="KW-0418">Kinase</keyword>
<dbReference type="GO" id="GO:0005737">
    <property type="term" value="C:cytoplasm"/>
    <property type="evidence" value="ECO:0007669"/>
    <property type="project" value="UniProtKB-SubCell"/>
</dbReference>
<dbReference type="GO" id="GO:0009401">
    <property type="term" value="P:phosphoenolpyruvate-dependent sugar phosphotransferase system"/>
    <property type="evidence" value="ECO:0007669"/>
    <property type="project" value="UniProtKB-KW"/>
</dbReference>
<feature type="domain" description="PTS EIIA type-4" evidence="8">
    <location>
        <begin position="1"/>
        <end position="124"/>
    </location>
</feature>
<dbReference type="OrthoDB" id="3183705at2"/>
<evidence type="ECO:0000313" key="10">
    <source>
        <dbReference type="Proteomes" id="UP000189966"/>
    </source>
</evidence>
<reference evidence="9 10" key="1">
    <citation type="submission" date="2017-02" db="EMBL/GenBank/DDBJ databases">
        <authorList>
            <person name="Peterson S.W."/>
        </authorList>
    </citation>
    <scope>NUCLEOTIDE SEQUENCE [LARGE SCALE GENOMIC DNA]</scope>
    <source>
        <strain evidence="10">type strain: NCCB 100098</strain>
    </source>
</reference>
<keyword evidence="6" id="KW-0598">Phosphotransferase system</keyword>
<evidence type="ECO:0000256" key="7">
    <source>
        <dbReference type="ARBA" id="ARBA00022777"/>
    </source>
</evidence>
<evidence type="ECO:0000256" key="6">
    <source>
        <dbReference type="ARBA" id="ARBA00022683"/>
    </source>
</evidence>
<keyword evidence="5" id="KW-0808">Transferase</keyword>
<dbReference type="InterPro" id="IPR036662">
    <property type="entry name" value="PTS_EIIA_man-typ_sf"/>
</dbReference>
<proteinExistence type="predicted"/>
<evidence type="ECO:0000313" key="9">
    <source>
        <dbReference type="EMBL" id="SKC31509.1"/>
    </source>
</evidence>